<feature type="transmembrane region" description="Helical" evidence="2">
    <location>
        <begin position="265"/>
        <end position="290"/>
    </location>
</feature>
<keyword evidence="2" id="KW-0472">Membrane</keyword>
<gene>
    <name evidence="3" type="ORF">C4K88_10735</name>
</gene>
<feature type="region of interest" description="Disordered" evidence="1">
    <location>
        <begin position="98"/>
        <end position="262"/>
    </location>
</feature>
<keyword evidence="2" id="KW-0812">Transmembrane</keyword>
<sequence length="328" mass="32316">MSNEEQAPEEPRRGPGPDDTEEPESIDVLDPDTVVLETPDVSSETLEPELTVSPDTLRLEEPALEPAQISPEVAEAASLDAAAAEARAVAAEAEVAGTLAGGPLPPDAPSIEAAPVGTAPAGGPAGDPAGDPADSARDSTAASSKDGKGPSQNSRQAPSEHGTARGPEAADAAAGDPIGGAYAVPPAGGKPGAGHPGFDPGLDPGLGRRRSGSSASGIAGAPDEDLPGDSADPGGPGGSALPPAARDPEAKTHSPRERSRSGSSIVPLLLLVGAAVVLIGLLIWLLVALLGGSEDEARTGPSPLVAGECLAEFTDIREKAVSQSLPGP</sequence>
<evidence type="ECO:0000256" key="2">
    <source>
        <dbReference type="SAM" id="Phobius"/>
    </source>
</evidence>
<name>A0A2S5IX71_9MICC</name>
<keyword evidence="4" id="KW-1185">Reference proteome</keyword>
<feature type="compositionally biased region" description="Low complexity" evidence="1">
    <location>
        <begin position="228"/>
        <end position="244"/>
    </location>
</feature>
<feature type="compositionally biased region" description="Acidic residues" evidence="1">
    <location>
        <begin position="18"/>
        <end position="30"/>
    </location>
</feature>
<organism evidence="3 4">
    <name type="scientific">Arthrobacter pityocampae</name>
    <dbReference type="NCBI Taxonomy" id="547334"/>
    <lineage>
        <taxon>Bacteria</taxon>
        <taxon>Bacillati</taxon>
        <taxon>Actinomycetota</taxon>
        <taxon>Actinomycetes</taxon>
        <taxon>Micrococcales</taxon>
        <taxon>Micrococcaceae</taxon>
        <taxon>Arthrobacter</taxon>
    </lineage>
</organism>
<accession>A0A2S5IX71</accession>
<proteinExistence type="predicted"/>
<feature type="compositionally biased region" description="Basic and acidic residues" evidence="1">
    <location>
        <begin position="246"/>
        <end position="260"/>
    </location>
</feature>
<comment type="caution">
    <text evidence="3">The sequence shown here is derived from an EMBL/GenBank/DDBJ whole genome shotgun (WGS) entry which is preliminary data.</text>
</comment>
<reference evidence="3 4" key="1">
    <citation type="journal article" date="2014" name="Int. J. Syst. Evol. Microbiol.">
        <title>Arthrobacter pityocampae sp. nov., isolated from Thaumetopoea pityocampa (Lep., Thaumetopoeidae).</title>
        <authorList>
            <person name="Ince I.A."/>
            <person name="Demirbag Z."/>
            <person name="Kati H."/>
        </authorList>
    </citation>
    <scope>NUCLEOTIDE SEQUENCE [LARGE SCALE GENOMIC DNA]</scope>
    <source>
        <strain evidence="3 4">Tp2</strain>
    </source>
</reference>
<feature type="region of interest" description="Disordered" evidence="1">
    <location>
        <begin position="1"/>
        <end position="71"/>
    </location>
</feature>
<feature type="compositionally biased region" description="Low complexity" evidence="1">
    <location>
        <begin position="196"/>
        <end position="205"/>
    </location>
</feature>
<feature type="compositionally biased region" description="Low complexity" evidence="1">
    <location>
        <begin position="164"/>
        <end position="187"/>
    </location>
</feature>
<evidence type="ECO:0000313" key="3">
    <source>
        <dbReference type="EMBL" id="PPB49168.1"/>
    </source>
</evidence>
<dbReference type="Proteomes" id="UP000239297">
    <property type="component" value="Unassembled WGS sequence"/>
</dbReference>
<dbReference type="EMBL" id="PRKW01000004">
    <property type="protein sequence ID" value="PPB49168.1"/>
    <property type="molecule type" value="Genomic_DNA"/>
</dbReference>
<dbReference type="AlphaFoldDB" id="A0A2S5IX71"/>
<feature type="compositionally biased region" description="Low complexity" evidence="1">
    <location>
        <begin position="212"/>
        <end position="221"/>
    </location>
</feature>
<feature type="compositionally biased region" description="Low complexity" evidence="1">
    <location>
        <begin position="113"/>
        <end position="144"/>
    </location>
</feature>
<keyword evidence="2" id="KW-1133">Transmembrane helix</keyword>
<evidence type="ECO:0000313" key="4">
    <source>
        <dbReference type="Proteomes" id="UP000239297"/>
    </source>
</evidence>
<evidence type="ECO:0000256" key="1">
    <source>
        <dbReference type="SAM" id="MobiDB-lite"/>
    </source>
</evidence>
<protein>
    <submittedName>
        <fullName evidence="3">Uncharacterized protein</fullName>
    </submittedName>
</protein>